<dbReference type="Proteomes" id="UP001259832">
    <property type="component" value="Unassembled WGS sequence"/>
</dbReference>
<reference evidence="1" key="1">
    <citation type="submission" date="2023-08" db="EMBL/GenBank/DDBJ databases">
        <title>Reference Genome Resource for the Citrus Pathogen Phytophthora citrophthora.</title>
        <authorList>
            <person name="Moller H."/>
            <person name="Coetzee B."/>
            <person name="Rose L.J."/>
            <person name="Van Niekerk J.M."/>
        </authorList>
    </citation>
    <scope>NUCLEOTIDE SEQUENCE</scope>
    <source>
        <strain evidence="1">STE-U-9442</strain>
    </source>
</reference>
<name>A0AAD9G8R0_9STRA</name>
<protein>
    <submittedName>
        <fullName evidence="1">Uncharacterized protein</fullName>
    </submittedName>
</protein>
<comment type="caution">
    <text evidence="1">The sequence shown here is derived from an EMBL/GenBank/DDBJ whole genome shotgun (WGS) entry which is preliminary data.</text>
</comment>
<dbReference type="EMBL" id="JASMQC010000027">
    <property type="protein sequence ID" value="KAK1933888.1"/>
    <property type="molecule type" value="Genomic_DNA"/>
</dbReference>
<evidence type="ECO:0000313" key="2">
    <source>
        <dbReference type="Proteomes" id="UP001259832"/>
    </source>
</evidence>
<accession>A0AAD9G8R0</accession>
<gene>
    <name evidence="1" type="ORF">P3T76_011648</name>
</gene>
<dbReference type="AlphaFoldDB" id="A0AAD9G8R0"/>
<evidence type="ECO:0000313" key="1">
    <source>
        <dbReference type="EMBL" id="KAK1933888.1"/>
    </source>
</evidence>
<proteinExistence type="predicted"/>
<keyword evidence="2" id="KW-1185">Reference proteome</keyword>
<organism evidence="1 2">
    <name type="scientific">Phytophthora citrophthora</name>
    <dbReference type="NCBI Taxonomy" id="4793"/>
    <lineage>
        <taxon>Eukaryota</taxon>
        <taxon>Sar</taxon>
        <taxon>Stramenopiles</taxon>
        <taxon>Oomycota</taxon>
        <taxon>Peronosporomycetes</taxon>
        <taxon>Peronosporales</taxon>
        <taxon>Peronosporaceae</taxon>
        <taxon>Phytophthora</taxon>
    </lineage>
</organism>
<sequence>MSKPTYEDLQASATEAIATGDYSLLTPEALTLADQLDSNGAVCSTGVNDWGTPNIVLSDGPEGVLAVITTLDLSLSPQMLRESETAVERKEECVSRWNIGILLRLFKYQNVKNRLDYSSVPVADIVTFPHYTDCRPDIPNAGIIGEKLALETHGEDLLSVVPEVIKLFPYQFTSSLPNILSHKTQSTG</sequence>